<dbReference type="EMBL" id="JALZWP010000025">
    <property type="protein sequence ID" value="MCL1630139.1"/>
    <property type="molecule type" value="Genomic_DNA"/>
</dbReference>
<dbReference type="RefSeq" id="WP_249060776.1">
    <property type="nucleotide sequence ID" value="NZ_JALZWP010000025.1"/>
</dbReference>
<dbReference type="Proteomes" id="UP001202550">
    <property type="component" value="Unassembled WGS sequence"/>
</dbReference>
<reference evidence="1 2" key="1">
    <citation type="submission" date="2022-05" db="EMBL/GenBank/DDBJ databases">
        <title>Seasonal and diel survey of microbial diversity of the Tyrrhenian coast.</title>
        <authorList>
            <person name="Gattoni G."/>
            <person name="Corral P."/>
        </authorList>
    </citation>
    <scope>NUCLEOTIDE SEQUENCE [LARGE SCALE GENOMIC DNA]</scope>
    <source>
        <strain evidence="1 2">V10</strain>
    </source>
</reference>
<evidence type="ECO:0000313" key="1">
    <source>
        <dbReference type="EMBL" id="MCL1630139.1"/>
    </source>
</evidence>
<keyword evidence="2" id="KW-1185">Reference proteome</keyword>
<proteinExistence type="predicted"/>
<gene>
    <name evidence="1" type="ORF">M3N55_15550</name>
</gene>
<accession>A0ABT0M753</accession>
<name>A0ABT0M753_9RHOB</name>
<organism evidence="1 2">
    <name type="scientific">Roseinatronobacter domitianus</name>
    <dbReference type="NCBI Taxonomy" id="2940293"/>
    <lineage>
        <taxon>Bacteria</taxon>
        <taxon>Pseudomonadati</taxon>
        <taxon>Pseudomonadota</taxon>
        <taxon>Alphaproteobacteria</taxon>
        <taxon>Rhodobacterales</taxon>
        <taxon>Paracoccaceae</taxon>
        <taxon>Roseinatronobacter</taxon>
    </lineage>
</organism>
<sequence length="63" mass="7121">MPFNSNNTHRTQNDHDWRCSKCFKLLGRRGRAGIHIQFARGHQYILSGTASAVCRSCGTLNET</sequence>
<comment type="caution">
    <text evidence="1">The sequence shown here is derived from an EMBL/GenBank/DDBJ whole genome shotgun (WGS) entry which is preliminary data.</text>
</comment>
<evidence type="ECO:0000313" key="2">
    <source>
        <dbReference type="Proteomes" id="UP001202550"/>
    </source>
</evidence>
<protein>
    <submittedName>
        <fullName evidence="1">Uncharacterized protein</fullName>
    </submittedName>
</protein>